<organism evidence="2 3">
    <name type="scientific">Candidatus Vogelbacteria bacterium CG10_big_fil_rev_8_21_14_0_10_45_14</name>
    <dbReference type="NCBI Taxonomy" id="1975042"/>
    <lineage>
        <taxon>Bacteria</taxon>
        <taxon>Candidatus Vogeliibacteriota</taxon>
    </lineage>
</organism>
<proteinExistence type="predicted"/>
<feature type="transmembrane region" description="Helical" evidence="1">
    <location>
        <begin position="81"/>
        <end position="99"/>
    </location>
</feature>
<protein>
    <recommendedName>
        <fullName evidence="4">Major facilitator superfamily (MFS) profile domain-containing protein</fullName>
    </recommendedName>
</protein>
<comment type="caution">
    <text evidence="2">The sequence shown here is derived from an EMBL/GenBank/DDBJ whole genome shotgun (WGS) entry which is preliminary data.</text>
</comment>
<gene>
    <name evidence="2" type="ORF">COV07_03865</name>
</gene>
<feature type="transmembrane region" description="Helical" evidence="1">
    <location>
        <begin position="20"/>
        <end position="41"/>
    </location>
</feature>
<dbReference type="Pfam" id="PF07690">
    <property type="entry name" value="MFS_1"/>
    <property type="match status" value="1"/>
</dbReference>
<sequence>MRLLPPFNRNVLIYMFSDSFYYGGVAVVDAFLAVLLTAKVTEGRLDAIGFVLGYALIIRAIAEIPFAYVVEKLDYITKKRIVFLAMFTYGLTLIAMGFSTSLAHIFIGQTIIALMTALAYPIKWPTFAAAIDKGQEAIEWSTEDVLSNALPALSSVLAGFIAEFYGITITFAFFGTLLMISGIAFLFIGPIKKRTEMGTRSKRIYKNKRKTRTQIKRGFILDLLDKVWI</sequence>
<dbReference type="GO" id="GO:0022857">
    <property type="term" value="F:transmembrane transporter activity"/>
    <property type="evidence" value="ECO:0007669"/>
    <property type="project" value="InterPro"/>
</dbReference>
<dbReference type="AlphaFoldDB" id="A0A2H0RJD3"/>
<name>A0A2H0RJD3_9BACT</name>
<keyword evidence="1" id="KW-0812">Transmembrane</keyword>
<feature type="transmembrane region" description="Helical" evidence="1">
    <location>
        <begin position="47"/>
        <end position="69"/>
    </location>
</feature>
<dbReference type="Gene3D" id="1.20.1250.20">
    <property type="entry name" value="MFS general substrate transporter like domains"/>
    <property type="match status" value="1"/>
</dbReference>
<accession>A0A2H0RJD3</accession>
<evidence type="ECO:0000313" key="3">
    <source>
        <dbReference type="Proteomes" id="UP000230833"/>
    </source>
</evidence>
<feature type="transmembrane region" description="Helical" evidence="1">
    <location>
        <begin position="145"/>
        <end position="165"/>
    </location>
</feature>
<keyword evidence="1" id="KW-0472">Membrane</keyword>
<keyword evidence="1" id="KW-1133">Transmembrane helix</keyword>
<evidence type="ECO:0000256" key="1">
    <source>
        <dbReference type="SAM" id="Phobius"/>
    </source>
</evidence>
<dbReference type="InterPro" id="IPR011701">
    <property type="entry name" value="MFS"/>
</dbReference>
<feature type="transmembrane region" description="Helical" evidence="1">
    <location>
        <begin position="105"/>
        <end position="124"/>
    </location>
</feature>
<evidence type="ECO:0008006" key="4">
    <source>
        <dbReference type="Google" id="ProtNLM"/>
    </source>
</evidence>
<reference evidence="2 3" key="1">
    <citation type="submission" date="2017-09" db="EMBL/GenBank/DDBJ databases">
        <title>Depth-based differentiation of microbial function through sediment-hosted aquifers and enrichment of novel symbionts in the deep terrestrial subsurface.</title>
        <authorList>
            <person name="Probst A.J."/>
            <person name="Ladd B."/>
            <person name="Jarett J.K."/>
            <person name="Geller-Mcgrath D.E."/>
            <person name="Sieber C.M."/>
            <person name="Emerson J.B."/>
            <person name="Anantharaman K."/>
            <person name="Thomas B.C."/>
            <person name="Malmstrom R."/>
            <person name="Stieglmeier M."/>
            <person name="Klingl A."/>
            <person name="Woyke T."/>
            <person name="Ryan C.M."/>
            <person name="Banfield J.F."/>
        </authorList>
    </citation>
    <scope>NUCLEOTIDE SEQUENCE [LARGE SCALE GENOMIC DNA]</scope>
    <source>
        <strain evidence="2">CG10_big_fil_rev_8_21_14_0_10_45_14</strain>
    </source>
</reference>
<evidence type="ECO:0000313" key="2">
    <source>
        <dbReference type="EMBL" id="PIR46536.1"/>
    </source>
</evidence>
<dbReference type="EMBL" id="PCYL01000040">
    <property type="protein sequence ID" value="PIR46536.1"/>
    <property type="molecule type" value="Genomic_DNA"/>
</dbReference>
<dbReference type="SUPFAM" id="SSF103473">
    <property type="entry name" value="MFS general substrate transporter"/>
    <property type="match status" value="1"/>
</dbReference>
<feature type="transmembrane region" description="Helical" evidence="1">
    <location>
        <begin position="171"/>
        <end position="191"/>
    </location>
</feature>
<dbReference type="Proteomes" id="UP000230833">
    <property type="component" value="Unassembled WGS sequence"/>
</dbReference>
<dbReference type="InterPro" id="IPR036259">
    <property type="entry name" value="MFS_trans_sf"/>
</dbReference>